<dbReference type="InterPro" id="IPR036388">
    <property type="entry name" value="WH-like_DNA-bd_sf"/>
</dbReference>
<dbReference type="SMART" id="SM00418">
    <property type="entry name" value="HTH_ARSR"/>
    <property type="match status" value="1"/>
</dbReference>
<dbReference type="InterPro" id="IPR011991">
    <property type="entry name" value="ArsR-like_HTH"/>
</dbReference>
<dbReference type="PROSITE" id="PS50987">
    <property type="entry name" value="HTH_ARSR_2"/>
    <property type="match status" value="1"/>
</dbReference>
<comment type="caution">
    <text evidence="2">The sequence shown here is derived from an EMBL/GenBank/DDBJ whole genome shotgun (WGS) entry which is preliminary data.</text>
</comment>
<dbReference type="NCBIfam" id="NF033788">
    <property type="entry name" value="HTH_metalloreg"/>
    <property type="match status" value="1"/>
</dbReference>
<evidence type="ECO:0000313" key="3">
    <source>
        <dbReference type="Proteomes" id="UP001206572"/>
    </source>
</evidence>
<reference evidence="2 3" key="1">
    <citation type="submission" date="2022-08" db="EMBL/GenBank/DDBJ databases">
        <title>Reclassification of Massilia species as members of the genera Telluria, Duganella, Pseudoduganella, Mokoshia gen. nov. and Zemynaea gen. nov. using orthogonal and non-orthogonal genome-based approaches.</title>
        <authorList>
            <person name="Bowman J.P."/>
        </authorList>
    </citation>
    <scope>NUCLEOTIDE SEQUENCE [LARGE SCALE GENOMIC DNA]</scope>
    <source>
        <strain evidence="2 3">JCM 31661</strain>
    </source>
</reference>
<dbReference type="SUPFAM" id="SSF46785">
    <property type="entry name" value="Winged helix' DNA-binding domain"/>
    <property type="match status" value="1"/>
</dbReference>
<organism evidence="2 3">
    <name type="scientific">Massilia agri</name>
    <dbReference type="NCBI Taxonomy" id="1886785"/>
    <lineage>
        <taxon>Bacteria</taxon>
        <taxon>Pseudomonadati</taxon>
        <taxon>Pseudomonadota</taxon>
        <taxon>Betaproteobacteria</taxon>
        <taxon>Burkholderiales</taxon>
        <taxon>Oxalobacteraceae</taxon>
        <taxon>Telluria group</taxon>
        <taxon>Massilia</taxon>
    </lineage>
</organism>
<keyword evidence="3" id="KW-1185">Reference proteome</keyword>
<dbReference type="CDD" id="cd00090">
    <property type="entry name" value="HTH_ARSR"/>
    <property type="match status" value="1"/>
</dbReference>
<dbReference type="Proteomes" id="UP001206572">
    <property type="component" value="Unassembled WGS sequence"/>
</dbReference>
<feature type="domain" description="HTH arsR-type" evidence="1">
    <location>
        <begin position="1"/>
        <end position="99"/>
    </location>
</feature>
<evidence type="ECO:0000259" key="1">
    <source>
        <dbReference type="PROSITE" id="PS50987"/>
    </source>
</evidence>
<dbReference type="InterPro" id="IPR001845">
    <property type="entry name" value="HTH_ArsR_DNA-bd_dom"/>
</dbReference>
<name>A0ABT2AQW1_9BURK</name>
<evidence type="ECO:0000313" key="2">
    <source>
        <dbReference type="EMBL" id="MCS0598580.1"/>
    </source>
</evidence>
<proteinExistence type="predicted"/>
<dbReference type="Pfam" id="PF12840">
    <property type="entry name" value="HTH_20"/>
    <property type="match status" value="1"/>
</dbReference>
<dbReference type="Gene3D" id="1.10.10.10">
    <property type="entry name" value="Winged helix-like DNA-binding domain superfamily/Winged helix DNA-binding domain"/>
    <property type="match status" value="1"/>
</dbReference>
<gene>
    <name evidence="2" type="ORF">NX780_19750</name>
</gene>
<dbReference type="RefSeq" id="WP_258829587.1">
    <property type="nucleotide sequence ID" value="NZ_JANUHA010000016.1"/>
</dbReference>
<dbReference type="InterPro" id="IPR036390">
    <property type="entry name" value="WH_DNA-bd_sf"/>
</dbReference>
<dbReference type="EMBL" id="JANUHA010000016">
    <property type="protein sequence ID" value="MCS0598580.1"/>
    <property type="molecule type" value="Genomic_DNA"/>
</dbReference>
<accession>A0ABT2AQW1</accession>
<dbReference type="PANTHER" id="PTHR38600:SF2">
    <property type="entry name" value="SLL0088 PROTEIN"/>
    <property type="match status" value="1"/>
</dbReference>
<dbReference type="PANTHER" id="PTHR38600">
    <property type="entry name" value="TRANSCRIPTIONAL REGULATORY PROTEIN"/>
    <property type="match status" value="1"/>
</dbReference>
<sequence length="108" mass="11585">MSTSSEGELAQLFAALGDSGRLQLIRRLLAAGAVSATVLADGEAVSRQAIVKQLQVLEAAGLVTHSRQGREVLYALDARRLQEARAYLDAVSAHWDASLERLRGLLES</sequence>
<dbReference type="PRINTS" id="PR00778">
    <property type="entry name" value="HTHARSR"/>
</dbReference>
<protein>
    <submittedName>
        <fullName evidence="2">Metalloregulator ArsR/SmtB family transcription factor</fullName>
    </submittedName>
</protein>